<dbReference type="InterPro" id="IPR021743">
    <property type="entry name" value="KRTAP_type8/19/20/21/22"/>
</dbReference>
<protein>
    <submittedName>
        <fullName evidence="4">Keratin-associated protein 19-9b-like</fullName>
    </submittedName>
</protein>
<dbReference type="Proteomes" id="UP000261680">
    <property type="component" value="Unplaced"/>
</dbReference>
<dbReference type="GO" id="GO:0005829">
    <property type="term" value="C:cytosol"/>
    <property type="evidence" value="ECO:0007669"/>
    <property type="project" value="UniProtKB-ARBA"/>
</dbReference>
<dbReference type="RefSeq" id="XP_040477598.1">
    <property type="nucleotide sequence ID" value="XM_040621664.1"/>
</dbReference>
<evidence type="ECO:0000313" key="3">
    <source>
        <dbReference type="Proteomes" id="UP000261680"/>
    </source>
</evidence>
<evidence type="ECO:0000256" key="1">
    <source>
        <dbReference type="ARBA" id="ARBA00022737"/>
    </source>
</evidence>
<dbReference type="AlphaFoldDB" id="A0A8M1F2D4"/>
<name>A0A8M1F2D4_URSMA</name>
<evidence type="ECO:0000313" key="4">
    <source>
        <dbReference type="RefSeq" id="XP_040477598.1"/>
    </source>
</evidence>
<gene>
    <name evidence="4" type="primary">LOC121100447</name>
</gene>
<keyword evidence="2" id="KW-0416">Keratin</keyword>
<evidence type="ECO:0000256" key="2">
    <source>
        <dbReference type="ARBA" id="ARBA00022744"/>
    </source>
</evidence>
<keyword evidence="1" id="KW-0677">Repeat</keyword>
<organism evidence="3 4">
    <name type="scientific">Ursus maritimus</name>
    <name type="common">Polar bear</name>
    <name type="synonym">Thalarctos maritimus</name>
    <dbReference type="NCBI Taxonomy" id="29073"/>
    <lineage>
        <taxon>Eukaryota</taxon>
        <taxon>Metazoa</taxon>
        <taxon>Chordata</taxon>
        <taxon>Craniata</taxon>
        <taxon>Vertebrata</taxon>
        <taxon>Euteleostomi</taxon>
        <taxon>Mammalia</taxon>
        <taxon>Eutheria</taxon>
        <taxon>Laurasiatheria</taxon>
        <taxon>Carnivora</taxon>
        <taxon>Caniformia</taxon>
        <taxon>Ursidae</taxon>
        <taxon>Ursus</taxon>
    </lineage>
</organism>
<keyword evidence="3" id="KW-1185">Reference proteome</keyword>
<reference evidence="4" key="1">
    <citation type="submission" date="2025-08" db="UniProtKB">
        <authorList>
            <consortium name="RefSeq"/>
        </authorList>
    </citation>
    <scope>IDENTIFICATION</scope>
    <source>
        <tissue evidence="4">Whole blood</tissue>
    </source>
</reference>
<accession>A0A8M1F2D4</accession>
<dbReference type="GeneID" id="121100447"/>
<dbReference type="KEGG" id="umr:121100447"/>
<proteinExistence type="predicted"/>
<dbReference type="GO" id="GO:0005882">
    <property type="term" value="C:intermediate filament"/>
    <property type="evidence" value="ECO:0007669"/>
    <property type="project" value="UniProtKB-KW"/>
</dbReference>
<sequence length="80" mass="8884">MSYYYGNYYGRLGYGLGGFGGLGYGYGSIYGLGGCGYGCGYFLCVDIFDDLVKLRKDLDDVSHWFKLETGLFKAKHKTDS</sequence>
<dbReference type="Pfam" id="PF11759">
    <property type="entry name" value="KRTAP"/>
    <property type="match status" value="1"/>
</dbReference>